<reference evidence="2 3" key="1">
    <citation type="submission" date="2018-05" db="EMBL/GenBank/DDBJ databases">
        <title>Freshwater and sediment microbial communities from various areas in North America, analyzing microbe dynamics in response to fracking.</title>
        <authorList>
            <person name="Lamendella R."/>
        </authorList>
    </citation>
    <scope>NUCLEOTIDE SEQUENCE [LARGE SCALE GENOMIC DNA]</scope>
    <source>
        <strain evidence="2 3">125B1</strain>
    </source>
</reference>
<feature type="domain" description="Glyoxalase-related protein" evidence="1">
    <location>
        <begin position="19"/>
        <end position="62"/>
    </location>
</feature>
<dbReference type="OrthoDB" id="8774098at2"/>
<dbReference type="RefSeq" id="WP_110076942.1">
    <property type="nucleotide sequence ID" value="NZ_QGTT01000025.1"/>
</dbReference>
<comment type="caution">
    <text evidence="2">The sequence shown here is derived from an EMBL/GenBank/DDBJ whole genome shotgun (WGS) entry which is preliminary data.</text>
</comment>
<organism evidence="2 3">
    <name type="scientific">Pseudidiomarina maritima</name>
    <dbReference type="NCBI Taxonomy" id="519453"/>
    <lineage>
        <taxon>Bacteria</taxon>
        <taxon>Pseudomonadati</taxon>
        <taxon>Pseudomonadota</taxon>
        <taxon>Gammaproteobacteria</taxon>
        <taxon>Alteromonadales</taxon>
        <taxon>Idiomarinaceae</taxon>
        <taxon>Pseudidiomarina</taxon>
    </lineage>
</organism>
<proteinExistence type="predicted"/>
<sequence length="207" mass="24154">MYDRNPPIHQPVPYFSKREIDELKRKAKELKKDKPHLTHTQSLDLIAKSYGFSHWKVLHKHTDVDVAFKQLSQLPVIAIFDIKDYMSFEESALDLDWWQSSESLGNYLLPKFYRHYCANPPTCDLDDEGNLDISFEDFSEASYPVAVFPSVTPATDESVVLFMKELNNAAFFAPMYIIKRGVIFDLFSEVLDEETKRLRTIFDFAER</sequence>
<dbReference type="EMBL" id="QGTT01000025">
    <property type="protein sequence ID" value="PWW07893.1"/>
    <property type="molecule type" value="Genomic_DNA"/>
</dbReference>
<dbReference type="Proteomes" id="UP000246964">
    <property type="component" value="Unassembled WGS sequence"/>
</dbReference>
<evidence type="ECO:0000259" key="1">
    <source>
        <dbReference type="Pfam" id="PF20066"/>
    </source>
</evidence>
<gene>
    <name evidence="2" type="ORF">DET45_12528</name>
</gene>
<dbReference type="AlphaFoldDB" id="A0A317Q2W9"/>
<dbReference type="Pfam" id="PF20066">
    <property type="entry name" value="Glyoxalase_8"/>
    <property type="match status" value="1"/>
</dbReference>
<evidence type="ECO:0000313" key="3">
    <source>
        <dbReference type="Proteomes" id="UP000246964"/>
    </source>
</evidence>
<name>A0A317Q2W9_9GAMM</name>
<protein>
    <recommendedName>
        <fullName evidence="1">Glyoxalase-related protein domain-containing protein</fullName>
    </recommendedName>
</protein>
<dbReference type="InterPro" id="IPR045517">
    <property type="entry name" value="Glyoxalase_8"/>
</dbReference>
<keyword evidence="3" id="KW-1185">Reference proteome</keyword>
<accession>A0A317Q2W9</accession>
<evidence type="ECO:0000313" key="2">
    <source>
        <dbReference type="EMBL" id="PWW07893.1"/>
    </source>
</evidence>